<dbReference type="EMBL" id="PQXI01000182">
    <property type="protein sequence ID" value="TGO22095.1"/>
    <property type="molecule type" value="Genomic_DNA"/>
</dbReference>
<feature type="compositionally biased region" description="Low complexity" evidence="1">
    <location>
        <begin position="11"/>
        <end position="28"/>
    </location>
</feature>
<sequence>MPPKRKAASGNKSDASSSKVAKSSTNANPNSDAQAKTANKDRSVKSSNPDTLSKKPAYVILDWQSTDYANHDDDKDETEDEGDDENNGEKNDDDGQFAPNAWDGKGKSAKEEDLDLPEPGEKLGENGSPGSPI</sequence>
<gene>
    <name evidence="2" type="ORF">BPAE_0182g00020</name>
</gene>
<name>A0A4Z1FC40_9HELO</name>
<comment type="caution">
    <text evidence="2">The sequence shown here is derived from an EMBL/GenBank/DDBJ whole genome shotgun (WGS) entry which is preliminary data.</text>
</comment>
<feature type="region of interest" description="Disordered" evidence="1">
    <location>
        <begin position="1"/>
        <end position="133"/>
    </location>
</feature>
<feature type="compositionally biased region" description="Acidic residues" evidence="1">
    <location>
        <begin position="74"/>
        <end position="95"/>
    </location>
</feature>
<organism evidence="2 3">
    <name type="scientific">Botrytis paeoniae</name>
    <dbReference type="NCBI Taxonomy" id="278948"/>
    <lineage>
        <taxon>Eukaryota</taxon>
        <taxon>Fungi</taxon>
        <taxon>Dikarya</taxon>
        <taxon>Ascomycota</taxon>
        <taxon>Pezizomycotina</taxon>
        <taxon>Leotiomycetes</taxon>
        <taxon>Helotiales</taxon>
        <taxon>Sclerotiniaceae</taxon>
        <taxon>Botrytis</taxon>
    </lineage>
</organism>
<protein>
    <submittedName>
        <fullName evidence="2">Uncharacterized protein</fullName>
    </submittedName>
</protein>
<evidence type="ECO:0000313" key="3">
    <source>
        <dbReference type="Proteomes" id="UP000297910"/>
    </source>
</evidence>
<evidence type="ECO:0000313" key="2">
    <source>
        <dbReference type="EMBL" id="TGO22095.1"/>
    </source>
</evidence>
<dbReference type="AlphaFoldDB" id="A0A4Z1FC40"/>
<keyword evidence="3" id="KW-1185">Reference proteome</keyword>
<accession>A0A4Z1FC40</accession>
<reference evidence="2 3" key="1">
    <citation type="submission" date="2017-12" db="EMBL/GenBank/DDBJ databases">
        <title>Comparative genomics of Botrytis spp.</title>
        <authorList>
            <person name="Valero-Jimenez C.A."/>
            <person name="Tapia P."/>
            <person name="Veloso J."/>
            <person name="Silva-Moreno E."/>
            <person name="Staats M."/>
            <person name="Valdes J.H."/>
            <person name="Van Kan J.A.L."/>
        </authorList>
    </citation>
    <scope>NUCLEOTIDE SEQUENCE [LARGE SCALE GENOMIC DNA]</scope>
    <source>
        <strain evidence="2 3">Bp0003</strain>
    </source>
</reference>
<evidence type="ECO:0000256" key="1">
    <source>
        <dbReference type="SAM" id="MobiDB-lite"/>
    </source>
</evidence>
<proteinExistence type="predicted"/>
<dbReference type="Proteomes" id="UP000297910">
    <property type="component" value="Unassembled WGS sequence"/>
</dbReference>